<evidence type="ECO:0000256" key="4">
    <source>
        <dbReference type="ARBA" id="ARBA00022692"/>
    </source>
</evidence>
<feature type="transmembrane region" description="Helical" evidence="9">
    <location>
        <begin position="12"/>
        <end position="29"/>
    </location>
</feature>
<evidence type="ECO:0000256" key="1">
    <source>
        <dbReference type="ARBA" id="ARBA00002154"/>
    </source>
</evidence>
<feature type="transmembrane region" description="Helical" evidence="9">
    <location>
        <begin position="151"/>
        <end position="170"/>
    </location>
</feature>
<evidence type="ECO:0000256" key="8">
    <source>
        <dbReference type="ARBA" id="ARBA00023136"/>
    </source>
</evidence>
<dbReference type="GO" id="GO:0000139">
    <property type="term" value="C:Golgi membrane"/>
    <property type="evidence" value="ECO:0007669"/>
    <property type="project" value="UniProtKB-SubCell"/>
</dbReference>
<keyword evidence="7" id="KW-0333">Golgi apparatus</keyword>
<comment type="subcellular location">
    <subcellularLocation>
        <location evidence="2">Golgi apparatus membrane</location>
        <topology evidence="2">Single-pass type I membrane protein</topology>
    </subcellularLocation>
</comment>
<evidence type="ECO:0000256" key="7">
    <source>
        <dbReference type="ARBA" id="ARBA00023034"/>
    </source>
</evidence>
<evidence type="ECO:0000256" key="2">
    <source>
        <dbReference type="ARBA" id="ARBA00004614"/>
    </source>
</evidence>
<reference evidence="10 11" key="1">
    <citation type="journal article" date="2018" name="Nat. Genet.">
        <title>The Rosa genome provides new insights in the design of modern roses.</title>
        <authorList>
            <person name="Bendahmane M."/>
        </authorList>
    </citation>
    <scope>NUCLEOTIDE SEQUENCE [LARGE SCALE GENOMIC DNA]</scope>
    <source>
        <strain evidence="11">cv. Old Blush</strain>
    </source>
</reference>
<dbReference type="PANTHER" id="PTHR13229">
    <property type="entry name" value="PROTEIN KISH-A"/>
    <property type="match status" value="1"/>
</dbReference>
<gene>
    <name evidence="10" type="ORF">RchiOBHm_Chr5g0020411</name>
</gene>
<evidence type="ECO:0000256" key="6">
    <source>
        <dbReference type="ARBA" id="ARBA00022989"/>
    </source>
</evidence>
<keyword evidence="4 9" id="KW-0812">Transmembrane</keyword>
<evidence type="ECO:0000256" key="3">
    <source>
        <dbReference type="ARBA" id="ARBA00008961"/>
    </source>
</evidence>
<dbReference type="Pfam" id="PF06842">
    <property type="entry name" value="DUF1242"/>
    <property type="match status" value="1"/>
</dbReference>
<dbReference type="InterPro" id="IPR051523">
    <property type="entry name" value="KISH_domain"/>
</dbReference>
<feature type="transmembrane region" description="Helical" evidence="9">
    <location>
        <begin position="69"/>
        <end position="99"/>
    </location>
</feature>
<evidence type="ECO:0000256" key="9">
    <source>
        <dbReference type="SAM" id="Phobius"/>
    </source>
</evidence>
<dbReference type="AlphaFoldDB" id="A0A2P6Q797"/>
<accession>A0A2P6Q797</accession>
<proteinExistence type="inferred from homology"/>
<dbReference type="Gramene" id="PRQ30050">
    <property type="protein sequence ID" value="PRQ30050"/>
    <property type="gene ID" value="RchiOBHm_Chr5g0020411"/>
</dbReference>
<dbReference type="InterPro" id="IPR009653">
    <property type="entry name" value="Ksh1"/>
</dbReference>
<dbReference type="Proteomes" id="UP000238479">
    <property type="component" value="Chromosome 5"/>
</dbReference>
<keyword evidence="5" id="KW-0732">Signal</keyword>
<sequence length="171" mass="20002">MPMVLIEAFQVLWRFYVAWLMLFNAFGILNEERFLSPRGYTMRHSQLLAALRERDFRGRRDWRRIIKAALILILNAARFLNFLLIGLNTICIVTLLLFNSTIIKFNLYFAVVLLTITLCTYLKMYIPKIFEERKPGFEGIPWKAARIGERLSPWIAAGCLISSISIMFTFI</sequence>
<dbReference type="EMBL" id="PDCK01000043">
    <property type="protein sequence ID" value="PRQ30050.1"/>
    <property type="molecule type" value="Genomic_DNA"/>
</dbReference>
<protein>
    <submittedName>
        <fullName evidence="10">Uncharacterized protein</fullName>
    </submittedName>
</protein>
<organism evidence="10 11">
    <name type="scientific">Rosa chinensis</name>
    <name type="common">China rose</name>
    <dbReference type="NCBI Taxonomy" id="74649"/>
    <lineage>
        <taxon>Eukaryota</taxon>
        <taxon>Viridiplantae</taxon>
        <taxon>Streptophyta</taxon>
        <taxon>Embryophyta</taxon>
        <taxon>Tracheophyta</taxon>
        <taxon>Spermatophyta</taxon>
        <taxon>Magnoliopsida</taxon>
        <taxon>eudicotyledons</taxon>
        <taxon>Gunneridae</taxon>
        <taxon>Pentapetalae</taxon>
        <taxon>rosids</taxon>
        <taxon>fabids</taxon>
        <taxon>Rosales</taxon>
        <taxon>Rosaceae</taxon>
        <taxon>Rosoideae</taxon>
        <taxon>Rosoideae incertae sedis</taxon>
        <taxon>Rosa</taxon>
    </lineage>
</organism>
<evidence type="ECO:0000313" key="11">
    <source>
        <dbReference type="Proteomes" id="UP000238479"/>
    </source>
</evidence>
<dbReference type="Pfam" id="PF08571">
    <property type="entry name" value="Yos1"/>
    <property type="match status" value="1"/>
</dbReference>
<comment type="caution">
    <text evidence="10">The sequence shown here is derived from an EMBL/GenBank/DDBJ whole genome shotgun (WGS) entry which is preliminary data.</text>
</comment>
<comment type="function">
    <text evidence="1">Involved in the early part of the secretory pathway.</text>
</comment>
<name>A0A2P6Q797_ROSCH</name>
<keyword evidence="6 9" id="KW-1133">Transmembrane helix</keyword>
<evidence type="ECO:0000256" key="5">
    <source>
        <dbReference type="ARBA" id="ARBA00022729"/>
    </source>
</evidence>
<comment type="similarity">
    <text evidence="3">Belongs to the KISH family.</text>
</comment>
<evidence type="ECO:0000313" key="10">
    <source>
        <dbReference type="EMBL" id="PRQ30050.1"/>
    </source>
</evidence>
<feature type="transmembrane region" description="Helical" evidence="9">
    <location>
        <begin position="105"/>
        <end position="126"/>
    </location>
</feature>
<keyword evidence="8 9" id="KW-0472">Membrane</keyword>
<keyword evidence="11" id="KW-1185">Reference proteome</keyword>
<dbReference type="InterPro" id="IPR013880">
    <property type="entry name" value="Yos1"/>
</dbReference>